<reference evidence="3" key="1">
    <citation type="submission" date="2020-07" db="EMBL/GenBank/DDBJ databases">
        <title>novel species isolated from the respiratory tract of Marmot.</title>
        <authorList>
            <person name="Zhang G."/>
        </authorList>
    </citation>
    <scope>NUCLEOTIDE SEQUENCE [LARGE SCALE GENOMIC DNA]</scope>
    <source>
        <strain evidence="3">686</strain>
    </source>
</reference>
<organism evidence="2 3">
    <name type="scientific">Gordonia jinghuaiqii</name>
    <dbReference type="NCBI Taxonomy" id="2758710"/>
    <lineage>
        <taxon>Bacteria</taxon>
        <taxon>Bacillati</taxon>
        <taxon>Actinomycetota</taxon>
        <taxon>Actinomycetes</taxon>
        <taxon>Mycobacteriales</taxon>
        <taxon>Gordoniaceae</taxon>
        <taxon>Gordonia</taxon>
    </lineage>
</organism>
<name>A0A7D7QRV6_9ACTN</name>
<evidence type="ECO:0000313" key="3">
    <source>
        <dbReference type="Proteomes" id="UP000515663"/>
    </source>
</evidence>
<dbReference type="Pfam" id="PF13577">
    <property type="entry name" value="SnoaL_4"/>
    <property type="match status" value="1"/>
</dbReference>
<dbReference type="KEGG" id="gji:H1R19_07560"/>
<dbReference type="RefSeq" id="WP_188329881.1">
    <property type="nucleotide sequence ID" value="NZ_CP059491.1"/>
</dbReference>
<proteinExistence type="predicted"/>
<gene>
    <name evidence="2" type="ORF">H1R19_07560</name>
</gene>
<dbReference type="Gene3D" id="3.10.450.50">
    <property type="match status" value="1"/>
</dbReference>
<dbReference type="EMBL" id="CP059491">
    <property type="protein sequence ID" value="QMT02966.1"/>
    <property type="molecule type" value="Genomic_DNA"/>
</dbReference>
<protein>
    <submittedName>
        <fullName evidence="2">Nuclear transport factor 2 family protein</fullName>
    </submittedName>
</protein>
<dbReference type="Proteomes" id="UP000515663">
    <property type="component" value="Chromosome"/>
</dbReference>
<dbReference type="SUPFAM" id="SSF54427">
    <property type="entry name" value="NTF2-like"/>
    <property type="match status" value="1"/>
</dbReference>
<evidence type="ECO:0000259" key="1">
    <source>
        <dbReference type="Pfam" id="PF13577"/>
    </source>
</evidence>
<dbReference type="AlphaFoldDB" id="A0A7D7QRV6"/>
<sequence length="137" mass="15696">MLSIEEISARLEIQQTLTAYATAVDSRRFDDLDPLFTADARLDFSVMGGVVGSLAESKAWLAEMLPAFTAYCHFLGNHEFEIDESRARTRTMCLNPMQTESSTFLIGLWYRDEWELVDNRWLISSRTLERCFDAQVA</sequence>
<dbReference type="InterPro" id="IPR037401">
    <property type="entry name" value="SnoaL-like"/>
</dbReference>
<dbReference type="InterPro" id="IPR032710">
    <property type="entry name" value="NTF2-like_dom_sf"/>
</dbReference>
<keyword evidence="3" id="KW-1185">Reference proteome</keyword>
<accession>A0A7D7QRV6</accession>
<evidence type="ECO:0000313" key="2">
    <source>
        <dbReference type="EMBL" id="QMT02966.1"/>
    </source>
</evidence>
<feature type="domain" description="SnoaL-like" evidence="1">
    <location>
        <begin position="5"/>
        <end position="127"/>
    </location>
</feature>